<evidence type="ECO:0000313" key="2">
    <source>
        <dbReference type="EMBL" id="KAJ1163494.1"/>
    </source>
</evidence>
<evidence type="ECO:0000256" key="1">
    <source>
        <dbReference type="SAM" id="MobiDB-lite"/>
    </source>
</evidence>
<name>A0AAV7SHF2_PLEWA</name>
<feature type="region of interest" description="Disordered" evidence="1">
    <location>
        <begin position="84"/>
        <end position="106"/>
    </location>
</feature>
<dbReference type="AlphaFoldDB" id="A0AAV7SHF2"/>
<accession>A0AAV7SHF2</accession>
<evidence type="ECO:0000313" key="3">
    <source>
        <dbReference type="Proteomes" id="UP001066276"/>
    </source>
</evidence>
<proteinExistence type="predicted"/>
<sequence>MGRGGSGLVRLKTEVEASPEYGEEAGVRQREAVAATISAVMPTALKPKLGACGARGVGGVSTVSSCSVLSQWLVERAELGAEARPASGGDLRLRESGIPGVGVQKTRSPETAVAWTKVLRSPLEVSDWAGARGTQFQHCS</sequence>
<organism evidence="2 3">
    <name type="scientific">Pleurodeles waltl</name>
    <name type="common">Iberian ribbed newt</name>
    <dbReference type="NCBI Taxonomy" id="8319"/>
    <lineage>
        <taxon>Eukaryota</taxon>
        <taxon>Metazoa</taxon>
        <taxon>Chordata</taxon>
        <taxon>Craniata</taxon>
        <taxon>Vertebrata</taxon>
        <taxon>Euteleostomi</taxon>
        <taxon>Amphibia</taxon>
        <taxon>Batrachia</taxon>
        <taxon>Caudata</taxon>
        <taxon>Salamandroidea</taxon>
        <taxon>Salamandridae</taxon>
        <taxon>Pleurodelinae</taxon>
        <taxon>Pleurodeles</taxon>
    </lineage>
</organism>
<dbReference type="Proteomes" id="UP001066276">
    <property type="component" value="Chromosome 4_2"/>
</dbReference>
<comment type="caution">
    <text evidence="2">The sequence shown here is derived from an EMBL/GenBank/DDBJ whole genome shotgun (WGS) entry which is preliminary data.</text>
</comment>
<keyword evidence="3" id="KW-1185">Reference proteome</keyword>
<gene>
    <name evidence="2" type="ORF">NDU88_003952</name>
</gene>
<protein>
    <submittedName>
        <fullName evidence="2">Uncharacterized protein</fullName>
    </submittedName>
</protein>
<reference evidence="2" key="1">
    <citation type="journal article" date="2022" name="bioRxiv">
        <title>Sequencing and chromosome-scale assembly of the giantPleurodeles waltlgenome.</title>
        <authorList>
            <person name="Brown T."/>
            <person name="Elewa A."/>
            <person name="Iarovenko S."/>
            <person name="Subramanian E."/>
            <person name="Araus A.J."/>
            <person name="Petzold A."/>
            <person name="Susuki M."/>
            <person name="Suzuki K.-i.T."/>
            <person name="Hayashi T."/>
            <person name="Toyoda A."/>
            <person name="Oliveira C."/>
            <person name="Osipova E."/>
            <person name="Leigh N.D."/>
            <person name="Simon A."/>
            <person name="Yun M.H."/>
        </authorList>
    </citation>
    <scope>NUCLEOTIDE SEQUENCE</scope>
    <source>
        <strain evidence="2">20211129_DDA</strain>
        <tissue evidence="2">Liver</tissue>
    </source>
</reference>
<dbReference type="EMBL" id="JANPWB010000008">
    <property type="protein sequence ID" value="KAJ1163494.1"/>
    <property type="molecule type" value="Genomic_DNA"/>
</dbReference>